<evidence type="ECO:0000313" key="2">
    <source>
        <dbReference type="Proteomes" id="UP000438429"/>
    </source>
</evidence>
<name>A0A6A4T5K8_SCOMX</name>
<organism evidence="1 2">
    <name type="scientific">Scophthalmus maximus</name>
    <name type="common">Turbot</name>
    <name type="synonym">Psetta maxima</name>
    <dbReference type="NCBI Taxonomy" id="52904"/>
    <lineage>
        <taxon>Eukaryota</taxon>
        <taxon>Metazoa</taxon>
        <taxon>Chordata</taxon>
        <taxon>Craniata</taxon>
        <taxon>Vertebrata</taxon>
        <taxon>Euteleostomi</taxon>
        <taxon>Actinopterygii</taxon>
        <taxon>Neopterygii</taxon>
        <taxon>Teleostei</taxon>
        <taxon>Neoteleostei</taxon>
        <taxon>Acanthomorphata</taxon>
        <taxon>Carangaria</taxon>
        <taxon>Pleuronectiformes</taxon>
        <taxon>Pleuronectoidei</taxon>
        <taxon>Scophthalmidae</taxon>
        <taxon>Scophthalmus</taxon>
    </lineage>
</organism>
<protein>
    <submittedName>
        <fullName evidence="1">Uncharacterized protein</fullName>
    </submittedName>
</protein>
<proteinExistence type="predicted"/>
<dbReference type="Proteomes" id="UP000438429">
    <property type="component" value="Unassembled WGS sequence"/>
</dbReference>
<dbReference type="EMBL" id="VEVO01000004">
    <property type="protein sequence ID" value="KAF0042866.1"/>
    <property type="molecule type" value="Genomic_DNA"/>
</dbReference>
<reference evidence="1 2" key="1">
    <citation type="submission" date="2019-06" db="EMBL/GenBank/DDBJ databases">
        <title>Draft genomes of female and male turbot (Scophthalmus maximus).</title>
        <authorList>
            <person name="Xu H."/>
            <person name="Xu X.-W."/>
            <person name="Shao C."/>
            <person name="Chen S."/>
        </authorList>
    </citation>
    <scope>NUCLEOTIDE SEQUENCE [LARGE SCALE GENOMIC DNA]</scope>
    <source>
        <strain evidence="1">Ysfricsl-2016a</strain>
        <tissue evidence="1">Blood</tissue>
    </source>
</reference>
<evidence type="ECO:0000313" key="1">
    <source>
        <dbReference type="EMBL" id="KAF0042866.1"/>
    </source>
</evidence>
<accession>A0A6A4T5K8</accession>
<comment type="caution">
    <text evidence="1">The sequence shown here is derived from an EMBL/GenBank/DDBJ whole genome shotgun (WGS) entry which is preliminary data.</text>
</comment>
<sequence>MKWGNLDALARPVQILPLFACVLERGVALVGKQFEKEELALIGTKISSLSTTNFYARLWRLYMIMLLPSHYNPLNHTTIQFNILEEYRRQFVVVITDCSLRGVFFNCAFTRPCSTSCVCSDSDVGAPGLSILQATQELRSSDDVPSAQLRSCGFVSLPPPPPPPSASSLSPERFMLIVPVCAWLLCCEVQKTKRAMMSKRNVGRWSSIHCYFRVTNLISLSIPSFDLLPSTLMWVCA</sequence>
<gene>
    <name evidence="1" type="ORF">F2P81_004203</name>
</gene>
<dbReference type="AlphaFoldDB" id="A0A6A4T5K8"/>